<sequence>MARHSVVVSIFGTALVAGGVAILGVALFGWATQGAEIVRALGSAGMSWCL</sequence>
<gene>
    <name evidence="2" type="ORF">QO002_003052</name>
</gene>
<dbReference type="Proteomes" id="UP001230207">
    <property type="component" value="Unassembled WGS sequence"/>
</dbReference>
<accession>A0ABU0BRN9</accession>
<keyword evidence="3" id="KW-1185">Reference proteome</keyword>
<protein>
    <submittedName>
        <fullName evidence="2">Uncharacterized protein</fullName>
    </submittedName>
</protein>
<dbReference type="RefSeq" id="WP_307231075.1">
    <property type="nucleotide sequence ID" value="NZ_JAUSVF010000001.1"/>
</dbReference>
<keyword evidence="1" id="KW-0472">Membrane</keyword>
<evidence type="ECO:0000313" key="3">
    <source>
        <dbReference type="Proteomes" id="UP001230207"/>
    </source>
</evidence>
<keyword evidence="1" id="KW-0812">Transmembrane</keyword>
<name>A0ABU0BRN9_9HYPH</name>
<comment type="caution">
    <text evidence="2">The sequence shown here is derived from an EMBL/GenBank/DDBJ whole genome shotgun (WGS) entry which is preliminary data.</text>
</comment>
<evidence type="ECO:0000256" key="1">
    <source>
        <dbReference type="SAM" id="Phobius"/>
    </source>
</evidence>
<reference evidence="2 3" key="1">
    <citation type="submission" date="2023-07" db="EMBL/GenBank/DDBJ databases">
        <title>Genomic Encyclopedia of Type Strains, Phase IV (KMG-IV): sequencing the most valuable type-strain genomes for metagenomic binning, comparative biology and taxonomic classification.</title>
        <authorList>
            <person name="Goeker M."/>
        </authorList>
    </citation>
    <scope>NUCLEOTIDE SEQUENCE [LARGE SCALE GENOMIC DNA]</scope>
    <source>
        <strain evidence="2 3">DSM 1112</strain>
    </source>
</reference>
<feature type="transmembrane region" description="Helical" evidence="1">
    <location>
        <begin position="6"/>
        <end position="31"/>
    </location>
</feature>
<organism evidence="2 3">
    <name type="scientific">Pararhizobium capsulatum DSM 1112</name>
    <dbReference type="NCBI Taxonomy" id="1121113"/>
    <lineage>
        <taxon>Bacteria</taxon>
        <taxon>Pseudomonadati</taxon>
        <taxon>Pseudomonadota</taxon>
        <taxon>Alphaproteobacteria</taxon>
        <taxon>Hyphomicrobiales</taxon>
        <taxon>Rhizobiaceae</taxon>
        <taxon>Rhizobium/Agrobacterium group</taxon>
        <taxon>Pararhizobium</taxon>
    </lineage>
</organism>
<evidence type="ECO:0000313" key="2">
    <source>
        <dbReference type="EMBL" id="MDQ0320914.1"/>
    </source>
</evidence>
<dbReference type="EMBL" id="JAUSVF010000001">
    <property type="protein sequence ID" value="MDQ0320914.1"/>
    <property type="molecule type" value="Genomic_DNA"/>
</dbReference>
<keyword evidence="1" id="KW-1133">Transmembrane helix</keyword>
<proteinExistence type="predicted"/>